<sequence>MNKVTPRFLTSSLIALGLFSCAAFGQETPRSDKHYVGLLATAIEHRSIGQSDEDGWGQAATLVIGGHLSDLIHAEVRLGGGLADAEISRGDLSLAVDYFGSWYMGLHYPIGELGNVYAQAGFTHVSGEATLDNRDADANAQFRDIEGDYPSSSFSFSWLAGLDLELMDNTYLVFEGGKLFEDTDTSANAFQFSSGIRYEF</sequence>
<evidence type="ECO:0000313" key="11">
    <source>
        <dbReference type="Proteomes" id="UP000469950"/>
    </source>
</evidence>
<evidence type="ECO:0000313" key="7">
    <source>
        <dbReference type="EMBL" id="RCW62799.1"/>
    </source>
</evidence>
<name>A0A368X526_MARNT</name>
<comment type="caution">
    <text evidence="7">The sequence shown here is derived from an EMBL/GenBank/DDBJ whole genome shotgun (WGS) entry which is preliminary data.</text>
</comment>
<accession>A0A368X526</accession>
<reference evidence="4 11" key="2">
    <citation type="submission" date="2019-10" db="EMBL/GenBank/DDBJ databases">
        <title>Draft genome sequence of Marinobacter hydrocarbonoclasticus NCT7M from the microbiome of the marine copepod.</title>
        <authorList>
            <person name="Nuttall R."/>
            <person name="Sharma G."/>
            <person name="Moisander P."/>
        </authorList>
    </citation>
    <scope>NUCLEOTIDE SEQUENCE [LARGE SCALE GENOMIC DNA]</scope>
    <source>
        <strain evidence="4 11">NCT7M</strain>
    </source>
</reference>
<evidence type="ECO:0000256" key="1">
    <source>
        <dbReference type="ARBA" id="ARBA00022729"/>
    </source>
</evidence>
<feature type="domain" description="Outer membrane protein beta-barrel" evidence="3">
    <location>
        <begin position="12"/>
        <end position="195"/>
    </location>
</feature>
<keyword evidence="9" id="KW-1185">Reference proteome</keyword>
<reference evidence="8 10" key="1">
    <citation type="submission" date="2018-07" db="EMBL/GenBank/DDBJ databases">
        <title>Freshwater and sediment microbial communities from various areas in North America, analyzing microbe dynamics in response to fracking.</title>
        <authorList>
            <person name="Lamendella R."/>
        </authorList>
    </citation>
    <scope>NUCLEOTIDE SEQUENCE [LARGE SCALE GENOMIC DNA]</scope>
    <source>
        <strain evidence="7 10">105B</strain>
        <strain evidence="6 8">114E</strain>
        <strain evidence="5 9">114E_o</strain>
    </source>
</reference>
<dbReference type="Proteomes" id="UP000253065">
    <property type="component" value="Unassembled WGS sequence"/>
</dbReference>
<evidence type="ECO:0000313" key="6">
    <source>
        <dbReference type="EMBL" id="RCW34672.1"/>
    </source>
</evidence>
<evidence type="ECO:0000256" key="2">
    <source>
        <dbReference type="SAM" id="SignalP"/>
    </source>
</evidence>
<keyword evidence="1 2" id="KW-0732">Signal</keyword>
<protein>
    <submittedName>
        <fullName evidence="7">Outer membrane protein with beta-barrel domain</fullName>
    </submittedName>
</protein>
<proteinExistence type="predicted"/>
<dbReference type="Proteomes" id="UP000253647">
    <property type="component" value="Unassembled WGS sequence"/>
</dbReference>
<dbReference type="Pfam" id="PF13505">
    <property type="entry name" value="OMP_b-brl"/>
    <property type="match status" value="1"/>
</dbReference>
<evidence type="ECO:0000313" key="5">
    <source>
        <dbReference type="EMBL" id="RBP73922.1"/>
    </source>
</evidence>
<dbReference type="SUPFAM" id="SSF56925">
    <property type="entry name" value="OMPA-like"/>
    <property type="match status" value="1"/>
</dbReference>
<feature type="signal peptide" evidence="2">
    <location>
        <begin position="1"/>
        <end position="25"/>
    </location>
</feature>
<organism evidence="7 10">
    <name type="scientific">Marinobacter nauticus</name>
    <name type="common">Marinobacter hydrocarbonoclasticus</name>
    <name type="synonym">Marinobacter aquaeolei</name>
    <dbReference type="NCBI Taxonomy" id="2743"/>
    <lineage>
        <taxon>Bacteria</taxon>
        <taxon>Pseudomonadati</taxon>
        <taxon>Pseudomonadota</taxon>
        <taxon>Gammaproteobacteria</taxon>
        <taxon>Pseudomonadales</taxon>
        <taxon>Marinobacteraceae</taxon>
        <taxon>Marinobacter</taxon>
    </lineage>
</organism>
<dbReference type="AlphaFoldDB" id="A0A368X526"/>
<dbReference type="GeneID" id="31821641"/>
<dbReference type="EMBL" id="QPJI01000021">
    <property type="protein sequence ID" value="RCW62799.1"/>
    <property type="molecule type" value="Genomic_DNA"/>
</dbReference>
<dbReference type="RefSeq" id="WP_022992549.1">
    <property type="nucleotide sequence ID" value="NZ_CAJXYA010000060.1"/>
</dbReference>
<evidence type="ECO:0000313" key="9">
    <source>
        <dbReference type="Proteomes" id="UP000253065"/>
    </source>
</evidence>
<dbReference type="EMBL" id="QNSA01000005">
    <property type="protein sequence ID" value="RBP73922.1"/>
    <property type="molecule type" value="Genomic_DNA"/>
</dbReference>
<evidence type="ECO:0000313" key="4">
    <source>
        <dbReference type="EMBL" id="KAE8544987.1"/>
    </source>
</evidence>
<dbReference type="EMBL" id="WBMP01000011">
    <property type="protein sequence ID" value="KAE8544987.1"/>
    <property type="molecule type" value="Genomic_DNA"/>
</dbReference>
<evidence type="ECO:0000313" key="10">
    <source>
        <dbReference type="Proteomes" id="UP000253647"/>
    </source>
</evidence>
<feature type="chain" id="PRO_5044585140" evidence="2">
    <location>
        <begin position="26"/>
        <end position="200"/>
    </location>
</feature>
<evidence type="ECO:0000313" key="8">
    <source>
        <dbReference type="Proteomes" id="UP000252795"/>
    </source>
</evidence>
<dbReference type="Proteomes" id="UP000252795">
    <property type="component" value="Unassembled WGS sequence"/>
</dbReference>
<dbReference type="Proteomes" id="UP000469950">
    <property type="component" value="Unassembled WGS sequence"/>
</dbReference>
<dbReference type="InterPro" id="IPR011250">
    <property type="entry name" value="OMP/PagP_B-barrel"/>
</dbReference>
<dbReference type="InterPro" id="IPR027385">
    <property type="entry name" value="Beta-barrel_OMP"/>
</dbReference>
<gene>
    <name evidence="6" type="ORF">DET51_10543</name>
    <name evidence="7" type="ORF">DET61_12133</name>
    <name evidence="5" type="ORF">DET64_10543</name>
    <name evidence="4" type="ORF">F6453_2594</name>
</gene>
<dbReference type="PROSITE" id="PS51257">
    <property type="entry name" value="PROKAR_LIPOPROTEIN"/>
    <property type="match status" value="1"/>
</dbReference>
<dbReference type="EMBL" id="QPJB01000005">
    <property type="protein sequence ID" value="RCW34672.1"/>
    <property type="molecule type" value="Genomic_DNA"/>
</dbReference>
<evidence type="ECO:0000259" key="3">
    <source>
        <dbReference type="Pfam" id="PF13505"/>
    </source>
</evidence>